<evidence type="ECO:0000313" key="3">
    <source>
        <dbReference type="Proteomes" id="UP000593719"/>
    </source>
</evidence>
<gene>
    <name evidence="2" type="ORF">FJR45_11515</name>
</gene>
<organism evidence="2 3">
    <name type="scientific">Sulfurimonas sediminis</name>
    <dbReference type="NCBI Taxonomy" id="2590020"/>
    <lineage>
        <taxon>Bacteria</taxon>
        <taxon>Pseudomonadati</taxon>
        <taxon>Campylobacterota</taxon>
        <taxon>Epsilonproteobacteria</taxon>
        <taxon>Campylobacterales</taxon>
        <taxon>Sulfurimonadaceae</taxon>
        <taxon>Sulfurimonas</taxon>
    </lineage>
</organism>
<dbReference type="Proteomes" id="UP000593719">
    <property type="component" value="Chromosome"/>
</dbReference>
<proteinExistence type="predicted"/>
<dbReference type="EMBL" id="CP041235">
    <property type="protein sequence ID" value="QOP44534.1"/>
    <property type="molecule type" value="Genomic_DNA"/>
</dbReference>
<accession>A0A7M1B496</accession>
<feature type="chain" id="PRO_5032764156" evidence="1">
    <location>
        <begin position="21"/>
        <end position="92"/>
    </location>
</feature>
<dbReference type="RefSeq" id="WP_193150665.1">
    <property type="nucleotide sequence ID" value="NZ_CP041235.1"/>
</dbReference>
<keyword evidence="3" id="KW-1185">Reference proteome</keyword>
<protein>
    <submittedName>
        <fullName evidence="2">Uncharacterized protein</fullName>
    </submittedName>
</protein>
<reference evidence="2 3" key="1">
    <citation type="submission" date="2019-06" db="EMBL/GenBank/DDBJ databases">
        <title>Sulfurimonas gotlandica sp. nov., a chemoautotrophic and psychrotolerant epsilonproteobacterium isolated from a pelagic redoxcline, and an emended description of the genus Sulfurimonas.</title>
        <authorList>
            <person name="Wang S."/>
            <person name="Jiang L."/>
            <person name="Shao Z."/>
        </authorList>
    </citation>
    <scope>NUCLEOTIDE SEQUENCE [LARGE SCALE GENOMIC DNA]</scope>
    <source>
        <strain evidence="2 3">S2-6</strain>
    </source>
</reference>
<name>A0A7M1B496_9BACT</name>
<evidence type="ECO:0000313" key="2">
    <source>
        <dbReference type="EMBL" id="QOP44534.1"/>
    </source>
</evidence>
<dbReference type="AlphaFoldDB" id="A0A7M1B496"/>
<feature type="signal peptide" evidence="1">
    <location>
        <begin position="1"/>
        <end position="20"/>
    </location>
</feature>
<sequence>MKKLLLSLAFTALHVMAANAENSAVEKKSDVVKKHIQEQMQREQKYAKEQKFYQGKDYNLSAVEVDPSDLDAIPTIEPENDFDMTDVYRDDI</sequence>
<keyword evidence="1" id="KW-0732">Signal</keyword>
<dbReference type="KEGG" id="ssei:FJR45_11515"/>
<evidence type="ECO:0000256" key="1">
    <source>
        <dbReference type="SAM" id="SignalP"/>
    </source>
</evidence>